<feature type="domain" description="EF-hand" evidence="1">
    <location>
        <begin position="6"/>
        <end position="41"/>
    </location>
</feature>
<dbReference type="EMBL" id="LAZR01012467">
    <property type="protein sequence ID" value="KKM26671.1"/>
    <property type="molecule type" value="Genomic_DNA"/>
</dbReference>
<reference evidence="2" key="1">
    <citation type="journal article" date="2015" name="Nature">
        <title>Complex archaea that bridge the gap between prokaryotes and eukaryotes.</title>
        <authorList>
            <person name="Spang A."/>
            <person name="Saw J.H."/>
            <person name="Jorgensen S.L."/>
            <person name="Zaremba-Niedzwiedzka K."/>
            <person name="Martijn J."/>
            <person name="Lind A.E."/>
            <person name="van Eijk R."/>
            <person name="Schleper C."/>
            <person name="Guy L."/>
            <person name="Ettema T.J."/>
        </authorList>
    </citation>
    <scope>NUCLEOTIDE SEQUENCE</scope>
</reference>
<accession>A0A0F9IGG8</accession>
<evidence type="ECO:0000259" key="1">
    <source>
        <dbReference type="PROSITE" id="PS50222"/>
    </source>
</evidence>
<dbReference type="InterPro" id="IPR002048">
    <property type="entry name" value="EF_hand_dom"/>
</dbReference>
<gene>
    <name evidence="2" type="ORF">LCGC14_1582350</name>
</gene>
<name>A0A0F9IGG8_9ZZZZ</name>
<dbReference type="PROSITE" id="PS50222">
    <property type="entry name" value="EF_HAND_2"/>
    <property type="match status" value="1"/>
</dbReference>
<protein>
    <recommendedName>
        <fullName evidence="1">EF-hand domain-containing protein</fullName>
    </recommendedName>
</protein>
<organism evidence="2">
    <name type="scientific">marine sediment metagenome</name>
    <dbReference type="NCBI Taxonomy" id="412755"/>
    <lineage>
        <taxon>unclassified sequences</taxon>
        <taxon>metagenomes</taxon>
        <taxon>ecological metagenomes</taxon>
    </lineage>
</organism>
<dbReference type="AlphaFoldDB" id="A0A0F9IGG8"/>
<sequence>MYTVTQRMEILHSMFSVVDGDNKGVIHVDVVVEAITALFGHAQEVEEEVQMIRKLYISW</sequence>
<dbReference type="InterPro" id="IPR011992">
    <property type="entry name" value="EF-hand-dom_pair"/>
</dbReference>
<dbReference type="GO" id="GO:0005509">
    <property type="term" value="F:calcium ion binding"/>
    <property type="evidence" value="ECO:0007669"/>
    <property type="project" value="InterPro"/>
</dbReference>
<proteinExistence type="predicted"/>
<dbReference type="SUPFAM" id="SSF47473">
    <property type="entry name" value="EF-hand"/>
    <property type="match status" value="1"/>
</dbReference>
<evidence type="ECO:0000313" key="2">
    <source>
        <dbReference type="EMBL" id="KKM26671.1"/>
    </source>
</evidence>
<comment type="caution">
    <text evidence="2">The sequence shown here is derived from an EMBL/GenBank/DDBJ whole genome shotgun (WGS) entry which is preliminary data.</text>
</comment>